<reference evidence="1 2" key="1">
    <citation type="submission" date="2018-06" db="EMBL/GenBank/DDBJ databases">
        <authorList>
            <consortium name="Pathogen Informatics"/>
            <person name="Doyle S."/>
        </authorList>
    </citation>
    <scope>NUCLEOTIDE SEQUENCE [LARGE SCALE GENOMIC DNA]</scope>
    <source>
        <strain evidence="1 2">NCTC11938</strain>
    </source>
</reference>
<accession>A0A379GHX3</accession>
<gene>
    <name evidence="1" type="ORF">NCTC11938_04841</name>
</gene>
<evidence type="ECO:0000313" key="2">
    <source>
        <dbReference type="Proteomes" id="UP000254191"/>
    </source>
</evidence>
<protein>
    <submittedName>
        <fullName evidence="1">Uncharacterized protein</fullName>
    </submittedName>
</protein>
<sequence>MIGSKSISNGGYGVLLWRNIRLINRIAQIYGIELVTIAD</sequence>
<evidence type="ECO:0000313" key="1">
    <source>
        <dbReference type="EMBL" id="SUC40540.1"/>
    </source>
</evidence>
<dbReference type="Proteomes" id="UP000254191">
    <property type="component" value="Unassembled WGS sequence"/>
</dbReference>
<organism evidence="1 2">
    <name type="scientific">Proteus mirabilis</name>
    <dbReference type="NCBI Taxonomy" id="584"/>
    <lineage>
        <taxon>Bacteria</taxon>
        <taxon>Pseudomonadati</taxon>
        <taxon>Pseudomonadota</taxon>
        <taxon>Gammaproteobacteria</taxon>
        <taxon>Enterobacterales</taxon>
        <taxon>Morganellaceae</taxon>
        <taxon>Proteus</taxon>
    </lineage>
</organism>
<proteinExistence type="predicted"/>
<dbReference type="AlphaFoldDB" id="A0A379GHX3"/>
<dbReference type="EMBL" id="UGTS01000006">
    <property type="protein sequence ID" value="SUC40540.1"/>
    <property type="molecule type" value="Genomic_DNA"/>
</dbReference>
<name>A0A379GHX3_PROMI</name>